<evidence type="ECO:0000313" key="4">
    <source>
        <dbReference type="EMBL" id="AMK79232.1"/>
    </source>
</evidence>
<keyword evidence="1 2" id="KW-0732">Signal</keyword>
<dbReference type="KEGG" id="mdn:JT25_022560"/>
<dbReference type="InterPro" id="IPR006311">
    <property type="entry name" value="TAT_signal"/>
</dbReference>
<reference evidence="4 5" key="1">
    <citation type="journal article" date="2015" name="Environ. Microbiol.">
        <title>Methane oxidation coupled to nitrate reduction under hypoxia by the Gammaproteobacterium Methylomonas denitrificans, sp. nov. type strain FJG1.</title>
        <authorList>
            <person name="Kits K.D."/>
            <person name="Klotz M.G."/>
            <person name="Stein L.Y."/>
        </authorList>
    </citation>
    <scope>NUCLEOTIDE SEQUENCE [LARGE SCALE GENOMIC DNA]</scope>
    <source>
        <strain evidence="4 5">FJG1</strain>
    </source>
</reference>
<dbReference type="InterPro" id="IPR002742">
    <property type="entry name" value="Desulfoferrodoxin_Fe-bd_dom"/>
</dbReference>
<dbReference type="PROSITE" id="PS51318">
    <property type="entry name" value="TAT"/>
    <property type="match status" value="1"/>
</dbReference>
<dbReference type="GO" id="GO:0016491">
    <property type="term" value="F:oxidoreductase activity"/>
    <property type="evidence" value="ECO:0007669"/>
    <property type="project" value="InterPro"/>
</dbReference>
<dbReference type="EMBL" id="CP014476">
    <property type="protein sequence ID" value="AMK79232.1"/>
    <property type="molecule type" value="Genomic_DNA"/>
</dbReference>
<evidence type="ECO:0000256" key="1">
    <source>
        <dbReference type="ARBA" id="ARBA00022729"/>
    </source>
</evidence>
<dbReference type="Proteomes" id="UP000030512">
    <property type="component" value="Chromosome"/>
</dbReference>
<accession>A0A140E758</accession>
<dbReference type="InterPro" id="IPR036073">
    <property type="entry name" value="Desulfoferrodoxin_Fe-bd_dom_sf"/>
</dbReference>
<dbReference type="Pfam" id="PF01880">
    <property type="entry name" value="Desulfoferrodox"/>
    <property type="match status" value="1"/>
</dbReference>
<proteinExistence type="predicted"/>
<protein>
    <recommendedName>
        <fullName evidence="3">Desulfoferrodoxin ferrous iron-binding domain-containing protein</fullName>
    </recommendedName>
</protein>
<gene>
    <name evidence="4" type="ORF">JT25_022560</name>
</gene>
<feature type="domain" description="Desulfoferrodoxin ferrous iron-binding" evidence="3">
    <location>
        <begin position="52"/>
        <end position="138"/>
    </location>
</feature>
<evidence type="ECO:0000256" key="2">
    <source>
        <dbReference type="SAM" id="SignalP"/>
    </source>
</evidence>
<keyword evidence="5" id="KW-1185">Reference proteome</keyword>
<dbReference type="OrthoDB" id="9814936at2"/>
<dbReference type="SUPFAM" id="SSF49367">
    <property type="entry name" value="Superoxide reductase-like"/>
    <property type="match status" value="1"/>
</dbReference>
<evidence type="ECO:0000259" key="3">
    <source>
        <dbReference type="Pfam" id="PF01880"/>
    </source>
</evidence>
<feature type="chain" id="PRO_5007807334" description="Desulfoferrodoxin ferrous iron-binding domain-containing protein" evidence="2">
    <location>
        <begin position="27"/>
        <end position="143"/>
    </location>
</feature>
<dbReference type="NCBIfam" id="TIGR01409">
    <property type="entry name" value="TAT_signal_seq"/>
    <property type="match status" value="1"/>
</dbReference>
<dbReference type="AlphaFoldDB" id="A0A140E758"/>
<dbReference type="RefSeq" id="WP_036273403.1">
    <property type="nucleotide sequence ID" value="NZ_CP014476.1"/>
</dbReference>
<evidence type="ECO:0000313" key="5">
    <source>
        <dbReference type="Proteomes" id="UP000030512"/>
    </source>
</evidence>
<dbReference type="InterPro" id="IPR019546">
    <property type="entry name" value="TAT_signal_bac_arc"/>
</dbReference>
<dbReference type="GO" id="GO:0005506">
    <property type="term" value="F:iron ion binding"/>
    <property type="evidence" value="ECO:0007669"/>
    <property type="project" value="InterPro"/>
</dbReference>
<organism evidence="4 5">
    <name type="scientific">Methylomonas denitrificans</name>
    <dbReference type="NCBI Taxonomy" id="1538553"/>
    <lineage>
        <taxon>Bacteria</taxon>
        <taxon>Pseudomonadati</taxon>
        <taxon>Pseudomonadota</taxon>
        <taxon>Gammaproteobacteria</taxon>
        <taxon>Methylococcales</taxon>
        <taxon>Methylococcaceae</taxon>
        <taxon>Methylomonas</taxon>
    </lineage>
</organism>
<name>A0A140E758_9GAMM</name>
<dbReference type="STRING" id="1538553.JT25_022560"/>
<sequence length="143" mass="15585">MERRDFIRLSAAGAAVSVIAPTLAQAAEAGKQPTPPGDVFYTKDAQGRWAGKAATHLPVIEVVKADGKATVKITTPHEVKGYEHYIVKHVLLDKDYKFLNERLFDPSKDPAAISEFSLVGYSGTVYALSLCNKHDLWLSSAEV</sequence>
<feature type="signal peptide" evidence="2">
    <location>
        <begin position="1"/>
        <end position="26"/>
    </location>
</feature>
<dbReference type="Gene3D" id="2.60.40.730">
    <property type="entry name" value="SOR catalytic domain"/>
    <property type="match status" value="1"/>
</dbReference>